<dbReference type="SMART" id="SM00043">
    <property type="entry name" value="CY"/>
    <property type="match status" value="1"/>
</dbReference>
<dbReference type="InterPro" id="IPR000010">
    <property type="entry name" value="Cystatin_dom"/>
</dbReference>
<gene>
    <name evidence="4" type="ORF">SASPL_139186</name>
    <name evidence="5" type="ORF">SASPL_139196</name>
</gene>
<accession>A0A8X8WYB2</accession>
<dbReference type="InterPro" id="IPR046350">
    <property type="entry name" value="Cystatin_sf"/>
</dbReference>
<dbReference type="Proteomes" id="UP000298416">
    <property type="component" value="Unassembled WGS sequence"/>
</dbReference>
<keyword evidence="6" id="KW-1185">Reference proteome</keyword>
<evidence type="ECO:0000313" key="4">
    <source>
        <dbReference type="EMBL" id="KAG6402308.1"/>
    </source>
</evidence>
<dbReference type="Pfam" id="PF16845">
    <property type="entry name" value="SQAPI"/>
    <property type="match status" value="1"/>
</dbReference>
<feature type="domain" description="Cystatin" evidence="3">
    <location>
        <begin position="55"/>
        <end position="142"/>
    </location>
</feature>
<name>A0A8X8WYB2_SALSN</name>
<evidence type="ECO:0000313" key="5">
    <source>
        <dbReference type="EMBL" id="KAG6402318.1"/>
    </source>
</evidence>
<dbReference type="SUPFAM" id="SSF54403">
    <property type="entry name" value="Cystatin/monellin"/>
    <property type="match status" value="1"/>
</dbReference>
<evidence type="ECO:0000256" key="1">
    <source>
        <dbReference type="ARBA" id="ARBA00022690"/>
    </source>
</evidence>
<dbReference type="EMBL" id="PNBA02000014">
    <property type="protein sequence ID" value="KAG6402318.1"/>
    <property type="molecule type" value="Genomic_DNA"/>
</dbReference>
<reference evidence="5" key="2">
    <citation type="submission" date="2020-08" db="EMBL/GenBank/DDBJ databases">
        <title>Plant Genome Project.</title>
        <authorList>
            <person name="Zhang R.-G."/>
        </authorList>
    </citation>
    <scope>NUCLEOTIDE SEQUENCE</scope>
    <source>
        <strain evidence="5">Huo1</strain>
        <tissue evidence="5">Leaf</tissue>
    </source>
</reference>
<comment type="caution">
    <text evidence="5">The sequence shown here is derived from an EMBL/GenBank/DDBJ whole genome shotgun (WGS) entry which is preliminary data.</text>
</comment>
<reference evidence="5" key="1">
    <citation type="submission" date="2018-01" db="EMBL/GenBank/DDBJ databases">
        <authorList>
            <person name="Mao J.F."/>
        </authorList>
    </citation>
    <scope>NUCLEOTIDE SEQUENCE</scope>
    <source>
        <strain evidence="5">Huo1</strain>
        <tissue evidence="5">Leaf</tissue>
    </source>
</reference>
<dbReference type="Gene3D" id="3.10.450.10">
    <property type="match status" value="1"/>
</dbReference>
<sequence length="147" mass="16105">MTMTTIFSGGAVATKPATATTRHNSQLAVRASMDLEKVVAAAAETTNTQKPRWQLTSGGYTPVKDPSAREYFQVATFAVSEYNKQNKACLTLESVFSVETQVVAGVNYGLGITARDERGISNNYEAIVFSRTEPTSLHLTYFHILYQ</sequence>
<dbReference type="PANTHER" id="PTHR47364">
    <property type="entry name" value="CYSTEINE PROTEINASE INHIBITOR 5"/>
    <property type="match status" value="1"/>
</dbReference>
<dbReference type="AlphaFoldDB" id="A0A8X8WYB2"/>
<evidence type="ECO:0000256" key="2">
    <source>
        <dbReference type="ARBA" id="ARBA00022704"/>
    </source>
</evidence>
<dbReference type="PANTHER" id="PTHR47364:SF2">
    <property type="entry name" value="CYSTEINE PROTEINASE INHIBITOR 5"/>
    <property type="match status" value="1"/>
</dbReference>
<keyword evidence="2" id="KW-0789">Thiol protease inhibitor</keyword>
<proteinExistence type="predicted"/>
<evidence type="ECO:0000313" key="6">
    <source>
        <dbReference type="Proteomes" id="UP000298416"/>
    </source>
</evidence>
<protein>
    <recommendedName>
        <fullName evidence="3">Cystatin domain-containing protein</fullName>
    </recommendedName>
</protein>
<dbReference type="GO" id="GO:0004869">
    <property type="term" value="F:cysteine-type endopeptidase inhibitor activity"/>
    <property type="evidence" value="ECO:0007669"/>
    <property type="project" value="UniProtKB-KW"/>
</dbReference>
<dbReference type="EMBL" id="PNBA02000014">
    <property type="protein sequence ID" value="KAG6402308.1"/>
    <property type="molecule type" value="Genomic_DNA"/>
</dbReference>
<evidence type="ECO:0000259" key="3">
    <source>
        <dbReference type="SMART" id="SM00043"/>
    </source>
</evidence>
<organism evidence="5">
    <name type="scientific">Salvia splendens</name>
    <name type="common">Scarlet sage</name>
    <dbReference type="NCBI Taxonomy" id="180675"/>
    <lineage>
        <taxon>Eukaryota</taxon>
        <taxon>Viridiplantae</taxon>
        <taxon>Streptophyta</taxon>
        <taxon>Embryophyta</taxon>
        <taxon>Tracheophyta</taxon>
        <taxon>Spermatophyta</taxon>
        <taxon>Magnoliopsida</taxon>
        <taxon>eudicotyledons</taxon>
        <taxon>Gunneridae</taxon>
        <taxon>Pentapetalae</taxon>
        <taxon>asterids</taxon>
        <taxon>lamiids</taxon>
        <taxon>Lamiales</taxon>
        <taxon>Lamiaceae</taxon>
        <taxon>Nepetoideae</taxon>
        <taxon>Mentheae</taxon>
        <taxon>Salviinae</taxon>
        <taxon>Salvia</taxon>
        <taxon>Salvia subgen. Calosphace</taxon>
        <taxon>core Calosphace</taxon>
    </lineage>
</organism>
<dbReference type="CDD" id="cd00042">
    <property type="entry name" value="CY"/>
    <property type="match status" value="1"/>
</dbReference>
<keyword evidence="1" id="KW-0646">Protease inhibitor</keyword>